<keyword evidence="9 10" id="KW-0472">Membrane</keyword>
<keyword evidence="7 10" id="KW-0256">Endoplasmic reticulum</keyword>
<dbReference type="Gramene" id="Kaladp0008s0537.3.v1.1">
    <property type="protein sequence ID" value="Kaladp0008s0537.3.v1.1"/>
    <property type="gene ID" value="Kaladp0008s0537.v1.1"/>
</dbReference>
<protein>
    <recommendedName>
        <fullName evidence="10">Alpha-1,3-glucosyltransferase</fullName>
        <ecNumber evidence="10">2.4.1.-</ecNumber>
    </recommendedName>
</protein>
<dbReference type="InterPro" id="IPR004856">
    <property type="entry name" value="Glyco_trans_ALG6/ALG8"/>
</dbReference>
<evidence type="ECO:0000256" key="6">
    <source>
        <dbReference type="ARBA" id="ARBA00022692"/>
    </source>
</evidence>
<dbReference type="Pfam" id="PF03155">
    <property type="entry name" value="Alg6_Alg8"/>
    <property type="match status" value="1"/>
</dbReference>
<keyword evidence="13" id="KW-1185">Reference proteome</keyword>
<evidence type="ECO:0000313" key="12">
    <source>
        <dbReference type="EnsemblPlants" id="Kaladp0008s0537.1.v1.1"/>
    </source>
</evidence>
<dbReference type="PANTHER" id="PTHR12413:SF1">
    <property type="entry name" value="DOLICHYL PYROPHOSPHATE MAN9GLCNAC2 ALPHA-1,3-GLUCOSYLTRANSFERASE"/>
    <property type="match status" value="1"/>
</dbReference>
<evidence type="ECO:0000313" key="13">
    <source>
        <dbReference type="Proteomes" id="UP000594263"/>
    </source>
</evidence>
<dbReference type="EnsemblPlants" id="Kaladp0008s0537.3.v1.1">
    <property type="protein sequence ID" value="Kaladp0008s0537.3.v1.1"/>
    <property type="gene ID" value="Kaladp0008s0537.v1.1"/>
</dbReference>
<feature type="transmembrane region" description="Helical" evidence="10">
    <location>
        <begin position="480"/>
        <end position="500"/>
    </location>
</feature>
<evidence type="ECO:0000256" key="1">
    <source>
        <dbReference type="ARBA" id="ARBA00004477"/>
    </source>
</evidence>
<name>A0A7N0RCU0_KALFE</name>
<dbReference type="EC" id="2.4.1.-" evidence="10"/>
<dbReference type="UniPathway" id="UPA00378"/>
<evidence type="ECO:0000256" key="3">
    <source>
        <dbReference type="ARBA" id="ARBA00008715"/>
    </source>
</evidence>
<feature type="transmembrane region" description="Helical" evidence="10">
    <location>
        <begin position="457"/>
        <end position="474"/>
    </location>
</feature>
<comment type="subcellular location">
    <subcellularLocation>
        <location evidence="1 10">Endoplasmic reticulum membrane</location>
        <topology evidence="1 10">Multi-pass membrane protein</topology>
    </subcellularLocation>
</comment>
<dbReference type="EnsemblPlants" id="Kaladp0008s0537.1.v1.1">
    <property type="protein sequence ID" value="Kaladp0008s0537.1.v1.1"/>
    <property type="gene ID" value="Kaladp0008s0537.v1.1"/>
</dbReference>
<reference evidence="12" key="1">
    <citation type="submission" date="2021-01" db="UniProtKB">
        <authorList>
            <consortium name="EnsemblPlants"/>
        </authorList>
    </citation>
    <scope>IDENTIFICATION</scope>
</reference>
<evidence type="ECO:0000256" key="2">
    <source>
        <dbReference type="ARBA" id="ARBA00004922"/>
    </source>
</evidence>
<feature type="transmembrane region" description="Helical" evidence="10">
    <location>
        <begin position="419"/>
        <end position="437"/>
    </location>
</feature>
<evidence type="ECO:0000256" key="4">
    <source>
        <dbReference type="ARBA" id="ARBA00022676"/>
    </source>
</evidence>
<dbReference type="GO" id="GO:0005789">
    <property type="term" value="C:endoplasmic reticulum membrane"/>
    <property type="evidence" value="ECO:0007669"/>
    <property type="project" value="UniProtKB-SubCell"/>
</dbReference>
<evidence type="ECO:0000256" key="7">
    <source>
        <dbReference type="ARBA" id="ARBA00022824"/>
    </source>
</evidence>
<evidence type="ECO:0000256" key="8">
    <source>
        <dbReference type="ARBA" id="ARBA00022989"/>
    </source>
</evidence>
<dbReference type="Proteomes" id="UP000594263">
    <property type="component" value="Unplaced"/>
</dbReference>
<dbReference type="GO" id="GO:0042281">
    <property type="term" value="F:dolichyl pyrophosphate Man9GlcNAc2 alpha-1,3-glucosyltransferase activity"/>
    <property type="evidence" value="ECO:0007669"/>
    <property type="project" value="TreeGrafter"/>
</dbReference>
<accession>A0A7N0RCU0</accession>
<feature type="compositionally biased region" description="Low complexity" evidence="11">
    <location>
        <begin position="1"/>
        <end position="14"/>
    </location>
</feature>
<dbReference type="PANTHER" id="PTHR12413">
    <property type="entry name" value="DOLICHYL GLYCOSYLTRANSFERASE"/>
    <property type="match status" value="1"/>
</dbReference>
<keyword evidence="4 10" id="KW-0328">Glycosyltransferase</keyword>
<proteinExistence type="inferred from homology"/>
<comment type="pathway">
    <text evidence="2 10">Protein modification; protein glycosylation.</text>
</comment>
<evidence type="ECO:0000256" key="10">
    <source>
        <dbReference type="RuleBase" id="RU363110"/>
    </source>
</evidence>
<evidence type="ECO:0000256" key="9">
    <source>
        <dbReference type="ARBA" id="ARBA00023136"/>
    </source>
</evidence>
<keyword evidence="8 10" id="KW-1133">Transmembrane helix</keyword>
<keyword evidence="6 10" id="KW-0812">Transmembrane</keyword>
<dbReference type="Gramene" id="Kaladp0008s0537.2.v1.1">
    <property type="protein sequence ID" value="Kaladp0008s0537.2.v1.1"/>
    <property type="gene ID" value="Kaladp0008s0537.v1.1"/>
</dbReference>
<feature type="transmembrane region" description="Helical" evidence="10">
    <location>
        <begin position="327"/>
        <end position="345"/>
    </location>
</feature>
<keyword evidence="5 10" id="KW-0808">Transferase</keyword>
<feature type="transmembrane region" description="Helical" evidence="10">
    <location>
        <begin position="357"/>
        <end position="375"/>
    </location>
</feature>
<dbReference type="Gramene" id="Kaladp0008s0537.1.v1.1">
    <property type="protein sequence ID" value="Kaladp0008s0537.1.v1.1"/>
    <property type="gene ID" value="Kaladp0008s0537.v1.1"/>
</dbReference>
<dbReference type="AlphaFoldDB" id="A0A7N0RCU0"/>
<evidence type="ECO:0000256" key="5">
    <source>
        <dbReference type="ARBA" id="ARBA00022679"/>
    </source>
</evidence>
<sequence>MAKSKPTAKSKASSIGEEAASDDDRSSQWLTGRGVIPPILCVAVFGLLVRAGVSLHSYSGAADPPKYGDFEAQRHWMEITTNLPASEWYRNSSVNDLRYWGLDYPPLTAYQSYVHGLWLKSVLPESVQLFTSRGHESHLGKLLMRWTVLSSDVLVFVPAALCFILAYYSQQNEGRSDMVWHSAMVLLNPCLILIDHGHFQYNCISLGLTVGAVAAILTKRELLAGVLFSLALNHKQMSAYFAPAFFSYLLGKCLKHSNPLIEVLKLGFVVIGTFVLLWWPYLQSKEAFFEVLSRLAPFERGIYEDYVANFWCTASVLIKWKKLFSMHFLKLVSLTATVVTCLPSMVHQIRYPSYQSFLYGMLNSSFAFYFFSFQVHEKSILLPLLPASLLAFEEPFVYSWFTHFAMLSMFPLLIRDKLIVPFAVLSILFTLLFRAPCRKQDSTKQIPTSMKLLPRKLLTFFSVFLHIIYVTLTPPKRYPFLFEAIIMLHCFIQFVLLAIYTNVKQWNLPKPSSSADNKKKLL</sequence>
<feature type="transmembrane region" description="Helical" evidence="10">
    <location>
        <begin position="263"/>
        <end position="281"/>
    </location>
</feature>
<dbReference type="OMA" id="FQVPPMH"/>
<feature type="region of interest" description="Disordered" evidence="11">
    <location>
        <begin position="1"/>
        <end position="27"/>
    </location>
</feature>
<feature type="transmembrane region" description="Helical" evidence="10">
    <location>
        <begin position="142"/>
        <end position="166"/>
    </location>
</feature>
<comment type="similarity">
    <text evidence="3 10">Belongs to the ALG6/ALG8 glucosyltransferase family.</text>
</comment>
<evidence type="ECO:0000256" key="11">
    <source>
        <dbReference type="SAM" id="MobiDB-lite"/>
    </source>
</evidence>
<organism evidence="12 13">
    <name type="scientific">Kalanchoe fedtschenkoi</name>
    <name type="common">Lavender scallops</name>
    <name type="synonym">South American air plant</name>
    <dbReference type="NCBI Taxonomy" id="63787"/>
    <lineage>
        <taxon>Eukaryota</taxon>
        <taxon>Viridiplantae</taxon>
        <taxon>Streptophyta</taxon>
        <taxon>Embryophyta</taxon>
        <taxon>Tracheophyta</taxon>
        <taxon>Spermatophyta</taxon>
        <taxon>Magnoliopsida</taxon>
        <taxon>eudicotyledons</taxon>
        <taxon>Gunneridae</taxon>
        <taxon>Pentapetalae</taxon>
        <taxon>Saxifragales</taxon>
        <taxon>Crassulaceae</taxon>
        <taxon>Kalanchoe</taxon>
    </lineage>
</organism>
<feature type="transmembrane region" description="Helical" evidence="10">
    <location>
        <begin position="35"/>
        <end position="53"/>
    </location>
</feature>
<dbReference type="EnsemblPlants" id="Kaladp0008s0537.2.v1.1">
    <property type="protein sequence ID" value="Kaladp0008s0537.2.v1.1"/>
    <property type="gene ID" value="Kaladp0008s0537.v1.1"/>
</dbReference>